<gene>
    <name evidence="6" type="primary">clpB</name>
    <name evidence="6" type="ORF">LDC_2956</name>
</gene>
<dbReference type="FunFam" id="3.40.50.300:FF:000025">
    <property type="entry name" value="ATP-dependent Clp protease subunit"/>
    <property type="match status" value="1"/>
</dbReference>
<dbReference type="PRINTS" id="PR00300">
    <property type="entry name" value="CLPPROTEASEA"/>
</dbReference>
<name>D9PN27_9ZZZZ</name>
<reference evidence="6" key="2">
    <citation type="journal article" date="2011" name="Microb. Ecol.">
        <title>Taxonomic and Functional Metagenomic Profiling of the Microbial Community in the Anoxic Sediment of a Sub-saline Shallow Lake (Laguna de Carrizo, Central Spain).</title>
        <authorList>
            <person name="Ferrer M."/>
            <person name="Guazzaroni M.E."/>
            <person name="Richter M."/>
            <person name="Garcia-Salamanca A."/>
            <person name="Yarza P."/>
            <person name="Suarez-Suarez A."/>
            <person name="Solano J."/>
            <person name="Alcaide M."/>
            <person name="van Dillewijn P."/>
            <person name="Molina-Henares M.A."/>
            <person name="Lopez-Cortes N."/>
            <person name="Al-Ramahi Y."/>
            <person name="Guerrero C."/>
            <person name="Acosta A."/>
            <person name="de Eugenio L.I."/>
            <person name="Martinez V."/>
            <person name="Marques S."/>
            <person name="Rojo F."/>
            <person name="Santero E."/>
            <person name="Genilloud O."/>
            <person name="Perez-Perez J."/>
            <person name="Rossello-Mora R."/>
            <person name="Ramos J.L."/>
        </authorList>
    </citation>
    <scope>NUCLEOTIDE SEQUENCE</scope>
</reference>
<dbReference type="GO" id="GO:0016887">
    <property type="term" value="F:ATP hydrolysis activity"/>
    <property type="evidence" value="ECO:0007669"/>
    <property type="project" value="InterPro"/>
</dbReference>
<dbReference type="SMART" id="SM00382">
    <property type="entry name" value="AAA"/>
    <property type="match status" value="1"/>
</dbReference>
<keyword evidence="2" id="KW-0067">ATP-binding</keyword>
<dbReference type="InterPro" id="IPR050130">
    <property type="entry name" value="ClpA_ClpB"/>
</dbReference>
<dbReference type="InterPro" id="IPR001270">
    <property type="entry name" value="ClpA/B"/>
</dbReference>
<feature type="domain" description="Clp ATPase C-terminal" evidence="5">
    <location>
        <begin position="243"/>
        <end position="333"/>
    </location>
</feature>
<evidence type="ECO:0000256" key="1">
    <source>
        <dbReference type="ARBA" id="ARBA00022741"/>
    </source>
</evidence>
<dbReference type="Pfam" id="PF10431">
    <property type="entry name" value="ClpB_D2-small"/>
    <property type="match status" value="1"/>
</dbReference>
<dbReference type="InterPro" id="IPR003593">
    <property type="entry name" value="AAA+_ATPase"/>
</dbReference>
<dbReference type="GO" id="GO:0034605">
    <property type="term" value="P:cellular response to heat"/>
    <property type="evidence" value="ECO:0007669"/>
    <property type="project" value="TreeGrafter"/>
</dbReference>
<dbReference type="InterPro" id="IPR028299">
    <property type="entry name" value="ClpA/B_CS2"/>
</dbReference>
<accession>D9PN27</accession>
<dbReference type="EMBL" id="ADZX01000910">
    <property type="protein sequence ID" value="EFK95047.1"/>
    <property type="molecule type" value="Genomic_DNA"/>
</dbReference>
<feature type="domain" description="AAA+ ATPase" evidence="4">
    <location>
        <begin position="72"/>
        <end position="244"/>
    </location>
</feature>
<comment type="caution">
    <text evidence="6">The sequence shown here is derived from an EMBL/GenBank/DDBJ whole genome shotgun (WGS) entry which is preliminary data.</text>
</comment>
<dbReference type="SMART" id="SM01086">
    <property type="entry name" value="ClpB_D2-small"/>
    <property type="match status" value="1"/>
</dbReference>
<keyword evidence="1" id="KW-0547">Nucleotide-binding</keyword>
<evidence type="ECO:0000259" key="5">
    <source>
        <dbReference type="SMART" id="SM01086"/>
    </source>
</evidence>
<dbReference type="AlphaFoldDB" id="D9PN27"/>
<dbReference type="Pfam" id="PF07724">
    <property type="entry name" value="AAA_2"/>
    <property type="match status" value="1"/>
</dbReference>
<evidence type="ECO:0000256" key="3">
    <source>
        <dbReference type="ARBA" id="ARBA00023186"/>
    </source>
</evidence>
<dbReference type="GO" id="GO:0005524">
    <property type="term" value="F:ATP binding"/>
    <property type="evidence" value="ECO:0007669"/>
    <property type="project" value="UniProtKB-KW"/>
</dbReference>
<dbReference type="PANTHER" id="PTHR11638:SF18">
    <property type="entry name" value="HEAT SHOCK PROTEIN 104"/>
    <property type="match status" value="1"/>
</dbReference>
<dbReference type="SUPFAM" id="SSF52540">
    <property type="entry name" value="P-loop containing nucleoside triphosphate hydrolases"/>
    <property type="match status" value="1"/>
</dbReference>
<organism evidence="6">
    <name type="scientific">sediment metagenome</name>
    <dbReference type="NCBI Taxonomy" id="749907"/>
    <lineage>
        <taxon>unclassified sequences</taxon>
        <taxon>metagenomes</taxon>
        <taxon>ecological metagenomes</taxon>
    </lineage>
</organism>
<protein>
    <submittedName>
        <fullName evidence="6">Chaperone protein clpB</fullName>
    </submittedName>
</protein>
<dbReference type="InterPro" id="IPR003959">
    <property type="entry name" value="ATPase_AAA_core"/>
</dbReference>
<reference evidence="6" key="1">
    <citation type="submission" date="2010-07" db="EMBL/GenBank/DDBJ databases">
        <authorList>
            <consortium name="CONSOLIDER consortium CSD2007-00005"/>
            <person name="Guazzaroni M.-E."/>
            <person name="Richter M."/>
            <person name="Garcia-Salamanca A."/>
            <person name="Yarza P."/>
            <person name="Ferrer M."/>
        </authorList>
    </citation>
    <scope>NUCLEOTIDE SEQUENCE</scope>
</reference>
<dbReference type="FunFam" id="1.10.8.60:FF:000017">
    <property type="entry name" value="ATP-dependent chaperone ClpB"/>
    <property type="match status" value="1"/>
</dbReference>
<dbReference type="Gene3D" id="3.40.50.300">
    <property type="entry name" value="P-loop containing nucleotide triphosphate hydrolases"/>
    <property type="match status" value="1"/>
</dbReference>
<sequence length="336" mass="37920">MLKEEVDEEDIAEVIAKWTGIPVAKLMSSEKEKLLHMEDYLKKHVIGQEYAIEVVSDCIRRARSGLAEPGRPLGVFLFLGPTGVGKTELAKRLTEFLFDDQKNLTRIDMSEYTEKHSVSRLIGAPPGYVGYDEGGQLTEAVRRKPYAVILFDEIEKAHPEVCNVLLQLFDDGRLTDGKGKTVDFKNTVIIMTSNIATNIITELESKKNYASEQLQQLVSDELKKYFKPEFLNRIDETIIFKKLGLKEIVSIVDLQLKEVEQRLKERNIGLEVSKEVKDFLAKEGFDITYGARPLKRVIQQKIVNLVSSGIIGGKIKDGDKVQMDLDAKNSVVMKIS</sequence>
<dbReference type="CDD" id="cd19499">
    <property type="entry name" value="RecA-like_ClpB_Hsp104-like"/>
    <property type="match status" value="1"/>
</dbReference>
<dbReference type="InterPro" id="IPR019489">
    <property type="entry name" value="Clp_ATPase_C"/>
</dbReference>
<evidence type="ECO:0000313" key="6">
    <source>
        <dbReference type="EMBL" id="EFK95047.1"/>
    </source>
</evidence>
<dbReference type="InterPro" id="IPR027417">
    <property type="entry name" value="P-loop_NTPase"/>
</dbReference>
<proteinExistence type="predicted"/>
<dbReference type="PROSITE" id="PS00871">
    <property type="entry name" value="CLPAB_2"/>
    <property type="match status" value="1"/>
</dbReference>
<keyword evidence="3" id="KW-0143">Chaperone</keyword>
<dbReference type="PANTHER" id="PTHR11638">
    <property type="entry name" value="ATP-DEPENDENT CLP PROTEASE"/>
    <property type="match status" value="1"/>
</dbReference>
<evidence type="ECO:0000259" key="4">
    <source>
        <dbReference type="SMART" id="SM00382"/>
    </source>
</evidence>
<dbReference type="Gene3D" id="1.10.8.60">
    <property type="match status" value="1"/>
</dbReference>
<evidence type="ECO:0000256" key="2">
    <source>
        <dbReference type="ARBA" id="ARBA00022840"/>
    </source>
</evidence>
<dbReference type="GO" id="GO:0005737">
    <property type="term" value="C:cytoplasm"/>
    <property type="evidence" value="ECO:0007669"/>
    <property type="project" value="TreeGrafter"/>
</dbReference>